<reference evidence="1 2" key="1">
    <citation type="submission" date="2020-07" db="EMBL/GenBank/DDBJ databases">
        <title>Sequencing the genomes of 1000 actinobacteria strains.</title>
        <authorList>
            <person name="Klenk H.-P."/>
        </authorList>
    </citation>
    <scope>NUCLEOTIDE SEQUENCE [LARGE SCALE GENOMIC DNA]</scope>
    <source>
        <strain evidence="1 2">DSM 45772</strain>
    </source>
</reference>
<gene>
    <name evidence="1" type="ORF">BJ983_001050</name>
</gene>
<proteinExistence type="predicted"/>
<organism evidence="1 2">
    <name type="scientific">Actinomycetospora corticicola</name>
    <dbReference type="NCBI Taxonomy" id="663602"/>
    <lineage>
        <taxon>Bacteria</taxon>
        <taxon>Bacillati</taxon>
        <taxon>Actinomycetota</taxon>
        <taxon>Actinomycetes</taxon>
        <taxon>Pseudonocardiales</taxon>
        <taxon>Pseudonocardiaceae</taxon>
        <taxon>Actinomycetospora</taxon>
    </lineage>
</organism>
<accession>A0A7Y9DT03</accession>
<dbReference type="RefSeq" id="WP_179792849.1">
    <property type="nucleotide sequence ID" value="NZ_BAABHP010000003.1"/>
</dbReference>
<name>A0A7Y9DT03_9PSEU</name>
<dbReference type="AlphaFoldDB" id="A0A7Y9DT03"/>
<dbReference type="NCBIfam" id="NF038206">
    <property type="entry name" value="RGCVC_fam"/>
    <property type="match status" value="1"/>
</dbReference>
<protein>
    <submittedName>
        <fullName evidence="1">Uncharacterized protein</fullName>
    </submittedName>
</protein>
<comment type="caution">
    <text evidence="1">The sequence shown here is derived from an EMBL/GenBank/DDBJ whole genome shotgun (WGS) entry which is preliminary data.</text>
</comment>
<evidence type="ECO:0000313" key="2">
    <source>
        <dbReference type="Proteomes" id="UP000535890"/>
    </source>
</evidence>
<dbReference type="Proteomes" id="UP000535890">
    <property type="component" value="Unassembled WGS sequence"/>
</dbReference>
<evidence type="ECO:0000313" key="1">
    <source>
        <dbReference type="EMBL" id="NYD34948.1"/>
    </source>
</evidence>
<dbReference type="EMBL" id="JACCBN010000001">
    <property type="protein sequence ID" value="NYD34948.1"/>
    <property type="molecule type" value="Genomic_DNA"/>
</dbReference>
<keyword evidence="2" id="KW-1185">Reference proteome</keyword>
<sequence>MSAERPPRSDGARATTDPTCAMCPHPWSEHDALGRRFCTATQVGVWTRGCICAPPPRR</sequence>